<feature type="binding site" evidence="14">
    <location>
        <position position="212"/>
    </location>
    <ligand>
        <name>Ca(2+)</name>
        <dbReference type="ChEBI" id="CHEBI:29108"/>
        <label>2</label>
    </ligand>
</feature>
<evidence type="ECO:0000259" key="17">
    <source>
        <dbReference type="PROSITE" id="PS50873"/>
    </source>
</evidence>
<evidence type="ECO:0000256" key="8">
    <source>
        <dbReference type="ARBA" id="ARBA00022837"/>
    </source>
</evidence>
<feature type="disulfide bond" evidence="15">
    <location>
        <begin position="95"/>
        <end position="290"/>
    </location>
</feature>
<evidence type="ECO:0000256" key="10">
    <source>
        <dbReference type="ARBA" id="ARBA00023004"/>
    </source>
</evidence>
<evidence type="ECO:0000256" key="1">
    <source>
        <dbReference type="ARBA" id="ARBA00000189"/>
    </source>
</evidence>
<evidence type="ECO:0000256" key="13">
    <source>
        <dbReference type="PIRSR" id="PIRSR600823-2"/>
    </source>
</evidence>
<comment type="caution">
    <text evidence="18">The sequence shown here is derived from an EMBL/GenBank/DDBJ whole genome shotgun (WGS) entry which is preliminary data.</text>
</comment>
<feature type="binding site" evidence="14">
    <location>
        <position position="48"/>
    </location>
    <ligand>
        <name>Ca(2+)</name>
        <dbReference type="ChEBI" id="CHEBI:29108"/>
        <label>1</label>
    </ligand>
</feature>
<evidence type="ECO:0000256" key="12">
    <source>
        <dbReference type="ARBA" id="ARBA00023180"/>
    </source>
</evidence>
<reference evidence="18 19" key="1">
    <citation type="submission" date="2024-01" db="EMBL/GenBank/DDBJ databases">
        <title>The genomes of 5 underutilized Papilionoideae crops provide insights into root nodulation and disease resistanc.</title>
        <authorList>
            <person name="Jiang F."/>
        </authorList>
    </citation>
    <scope>NUCLEOTIDE SEQUENCE [LARGE SCALE GENOMIC DNA]</scope>
    <source>
        <strain evidence="18">DUOXIRENSHENG_FW03</strain>
        <tissue evidence="18">Leaves</tissue>
    </source>
</reference>
<comment type="similarity">
    <text evidence="16">Belongs to the peroxidase family. Classical plant (class III) peroxidase subfamily.</text>
</comment>
<keyword evidence="7 14" id="KW-0479">Metal-binding</keyword>
<protein>
    <recommendedName>
        <fullName evidence="4 16">Peroxidase</fullName>
        <ecNumber evidence="4 16">1.11.1.7</ecNumber>
    </recommendedName>
</protein>
<keyword evidence="16" id="KW-0376">Hydrogen peroxide</keyword>
<evidence type="ECO:0000256" key="15">
    <source>
        <dbReference type="PIRSR" id="PIRSR600823-5"/>
    </source>
</evidence>
<comment type="subcellular location">
    <subcellularLocation>
        <location evidence="16">Secreted</location>
    </subcellularLocation>
</comment>
<keyword evidence="12" id="KW-0325">Glycoprotein</keyword>
<keyword evidence="16" id="KW-0964">Secreted</keyword>
<sequence length="294" mass="31693">MLPRLGHHPGDESTLPNEKITYHGRKSLGFSLGETCSPVSAPILQGCDASVLLDDTATFKGEQGAFPNVNSLRGFEVINKIKAAVEILCPGVVSCADILAVAARDSVVALGGQGWPVRLGRRDSTTASLSGANSDLPAPSLDLNGLTTAFQKKGFTVDEMVALSGAHTIGSARCLTFRSRIYNDIDIDPTYANSMRDKCPKTGGDSYLAPIDIATKDIFDTAYYWNLMNKKGLFHSDQQLYSGGSTYTFNKVKYYATNPSLFKSDFANAMLKMSNLSPLTGTRGQIRKVCSRVN</sequence>
<dbReference type="InterPro" id="IPR002016">
    <property type="entry name" value="Haem_peroxidase"/>
</dbReference>
<dbReference type="SUPFAM" id="SSF48113">
    <property type="entry name" value="Heme-dependent peroxidases"/>
    <property type="match status" value="1"/>
</dbReference>
<comment type="catalytic activity">
    <reaction evidence="1 16">
        <text>2 a phenolic donor + H2O2 = 2 a phenolic radical donor + 2 H2O</text>
        <dbReference type="Rhea" id="RHEA:56136"/>
        <dbReference type="ChEBI" id="CHEBI:15377"/>
        <dbReference type="ChEBI" id="CHEBI:16240"/>
        <dbReference type="ChEBI" id="CHEBI:139520"/>
        <dbReference type="ChEBI" id="CHEBI:139521"/>
        <dbReference type="EC" id="1.11.1.7"/>
    </reaction>
</comment>
<evidence type="ECO:0000256" key="2">
    <source>
        <dbReference type="ARBA" id="ARBA00002322"/>
    </source>
</evidence>
<dbReference type="InterPro" id="IPR019793">
    <property type="entry name" value="Peroxidases_heam-ligand_BS"/>
</dbReference>
<dbReference type="GO" id="GO:0046872">
    <property type="term" value="F:metal ion binding"/>
    <property type="evidence" value="ECO:0007669"/>
    <property type="project" value="UniProtKB-UniRule"/>
</dbReference>
<keyword evidence="5 16" id="KW-0575">Peroxidase</keyword>
<dbReference type="Pfam" id="PF00141">
    <property type="entry name" value="peroxidase"/>
    <property type="match status" value="1"/>
</dbReference>
<name>A0AAN9S6M7_PSOTE</name>
<feature type="binding site" description="axial binding residue" evidence="14">
    <location>
        <position position="167"/>
    </location>
    <ligand>
        <name>heme b</name>
        <dbReference type="ChEBI" id="CHEBI:60344"/>
    </ligand>
    <ligandPart>
        <name>Fe</name>
        <dbReference type="ChEBI" id="CHEBI:18248"/>
    </ligandPart>
</feature>
<dbReference type="AlphaFoldDB" id="A0AAN9S6M7"/>
<comment type="cofactor">
    <cofactor evidence="14 16">
        <name>heme b</name>
        <dbReference type="ChEBI" id="CHEBI:60344"/>
    </cofactor>
    <text evidence="14 16">Binds 1 heme b (iron(II)-protoporphyrin IX) group per subunit.</text>
</comment>
<feature type="binding site" evidence="14">
    <location>
        <position position="50"/>
    </location>
    <ligand>
        <name>Ca(2+)</name>
        <dbReference type="ChEBI" id="CHEBI:29108"/>
        <label>1</label>
    </ligand>
</feature>
<keyword evidence="8 14" id="KW-0106">Calcium</keyword>
<dbReference type="GO" id="GO:0020037">
    <property type="term" value="F:heme binding"/>
    <property type="evidence" value="ECO:0007669"/>
    <property type="project" value="UniProtKB-UniRule"/>
</dbReference>
<feature type="domain" description="Plant heme peroxidase family profile" evidence="17">
    <location>
        <begin position="43"/>
        <end position="294"/>
    </location>
</feature>
<evidence type="ECO:0000256" key="3">
    <source>
        <dbReference type="ARBA" id="ARBA00006873"/>
    </source>
</evidence>
<keyword evidence="10 14" id="KW-0408">Iron</keyword>
<dbReference type="InterPro" id="IPR010255">
    <property type="entry name" value="Haem_peroxidase_sf"/>
</dbReference>
<evidence type="ECO:0000256" key="5">
    <source>
        <dbReference type="ARBA" id="ARBA00022559"/>
    </source>
</evidence>
<feature type="binding site" evidence="14">
    <location>
        <position position="168"/>
    </location>
    <ligand>
        <name>Ca(2+)</name>
        <dbReference type="ChEBI" id="CHEBI:29108"/>
        <label>2</label>
    </ligand>
</feature>
<gene>
    <name evidence="18" type="ORF">VNO78_25547</name>
</gene>
<dbReference type="GO" id="GO:0140825">
    <property type="term" value="F:lactoperoxidase activity"/>
    <property type="evidence" value="ECO:0007669"/>
    <property type="project" value="UniProtKB-EC"/>
</dbReference>
<dbReference type="EMBL" id="JAYMYS010000006">
    <property type="protein sequence ID" value="KAK7390248.1"/>
    <property type="molecule type" value="Genomic_DNA"/>
</dbReference>
<keyword evidence="6 16" id="KW-0349">Heme</keyword>
<dbReference type="GO" id="GO:0005576">
    <property type="term" value="C:extracellular region"/>
    <property type="evidence" value="ECO:0007669"/>
    <property type="project" value="UniProtKB-SubCell"/>
</dbReference>
<dbReference type="GO" id="GO:0006979">
    <property type="term" value="P:response to oxidative stress"/>
    <property type="evidence" value="ECO:0007669"/>
    <property type="project" value="UniProtKB-UniRule"/>
</dbReference>
<accession>A0AAN9S6M7</accession>
<feature type="disulfide bond" evidence="15">
    <location>
        <begin position="174"/>
        <end position="199"/>
    </location>
</feature>
<evidence type="ECO:0000313" key="19">
    <source>
        <dbReference type="Proteomes" id="UP001386955"/>
    </source>
</evidence>
<dbReference type="GO" id="GO:0042744">
    <property type="term" value="P:hydrogen peroxide catabolic process"/>
    <property type="evidence" value="ECO:0007669"/>
    <property type="project" value="UniProtKB-KW"/>
</dbReference>
<dbReference type="Gene3D" id="1.10.520.10">
    <property type="match status" value="1"/>
</dbReference>
<dbReference type="PRINTS" id="PR00458">
    <property type="entry name" value="PEROXIDASE"/>
</dbReference>
<dbReference type="PROSITE" id="PS50873">
    <property type="entry name" value="PEROXIDASE_4"/>
    <property type="match status" value="1"/>
</dbReference>
<comment type="similarity">
    <text evidence="3">Belongs to the peroxidase family. Ascorbate peroxidase subfamily.</text>
</comment>
<proteinExistence type="inferred from homology"/>
<evidence type="ECO:0000256" key="14">
    <source>
        <dbReference type="PIRSR" id="PIRSR600823-3"/>
    </source>
</evidence>
<dbReference type="PANTHER" id="PTHR31388:SF132">
    <property type="entry name" value="PEROXIDASE"/>
    <property type="match status" value="1"/>
</dbReference>
<comment type="function">
    <text evidence="2">Removal of H(2)O(2), oxidation of toxic reductants, biosynthesis and degradation of lignin, suberization, auxin catabolism, response to environmental stresses such as wounding, pathogen attack and oxidative stress. These functions might be dependent on each isozyme/isoform in each plant tissue.</text>
</comment>
<dbReference type="Gene3D" id="1.10.420.10">
    <property type="entry name" value="Peroxidase, domain 2"/>
    <property type="match status" value="1"/>
</dbReference>
<dbReference type="InterPro" id="IPR000823">
    <property type="entry name" value="Peroxidase_pln"/>
</dbReference>
<organism evidence="18 19">
    <name type="scientific">Psophocarpus tetragonolobus</name>
    <name type="common">Winged bean</name>
    <name type="synonym">Dolichos tetragonolobus</name>
    <dbReference type="NCBI Taxonomy" id="3891"/>
    <lineage>
        <taxon>Eukaryota</taxon>
        <taxon>Viridiplantae</taxon>
        <taxon>Streptophyta</taxon>
        <taxon>Embryophyta</taxon>
        <taxon>Tracheophyta</taxon>
        <taxon>Spermatophyta</taxon>
        <taxon>Magnoliopsida</taxon>
        <taxon>eudicotyledons</taxon>
        <taxon>Gunneridae</taxon>
        <taxon>Pentapetalae</taxon>
        <taxon>rosids</taxon>
        <taxon>fabids</taxon>
        <taxon>Fabales</taxon>
        <taxon>Fabaceae</taxon>
        <taxon>Papilionoideae</taxon>
        <taxon>50 kb inversion clade</taxon>
        <taxon>NPAAA clade</taxon>
        <taxon>indigoferoid/millettioid clade</taxon>
        <taxon>Phaseoleae</taxon>
        <taxon>Psophocarpus</taxon>
    </lineage>
</organism>
<keyword evidence="9 16" id="KW-0560">Oxidoreductase</keyword>
<evidence type="ECO:0000256" key="16">
    <source>
        <dbReference type="RuleBase" id="RU362060"/>
    </source>
</evidence>
<feature type="binding site" evidence="14">
    <location>
        <position position="62"/>
    </location>
    <ligand>
        <name>Ca(2+)</name>
        <dbReference type="ChEBI" id="CHEBI:29108"/>
        <label>1</label>
    </ligand>
</feature>
<evidence type="ECO:0000256" key="9">
    <source>
        <dbReference type="ARBA" id="ARBA00023002"/>
    </source>
</evidence>
<feature type="binding site" evidence="14">
    <location>
        <position position="46"/>
    </location>
    <ligand>
        <name>Ca(2+)</name>
        <dbReference type="ChEBI" id="CHEBI:29108"/>
        <label>1</label>
    </ligand>
</feature>
<dbReference type="CDD" id="cd00693">
    <property type="entry name" value="secretory_peroxidase"/>
    <property type="match status" value="1"/>
</dbReference>
<keyword evidence="11 15" id="KW-1015">Disulfide bond</keyword>
<evidence type="ECO:0000256" key="11">
    <source>
        <dbReference type="ARBA" id="ARBA00023157"/>
    </source>
</evidence>
<dbReference type="PROSITE" id="PS00435">
    <property type="entry name" value="PEROXIDASE_1"/>
    <property type="match status" value="1"/>
</dbReference>
<feature type="binding site" evidence="13">
    <location>
        <position position="137"/>
    </location>
    <ligand>
        <name>substrate</name>
    </ligand>
</feature>
<feature type="binding site" evidence="14">
    <location>
        <position position="215"/>
    </location>
    <ligand>
        <name>Ca(2+)</name>
        <dbReference type="ChEBI" id="CHEBI:29108"/>
        <label>2</label>
    </ligand>
</feature>
<feature type="binding site" evidence="14">
    <location>
        <position position="220"/>
    </location>
    <ligand>
        <name>Ca(2+)</name>
        <dbReference type="ChEBI" id="CHEBI:29108"/>
        <label>2</label>
    </ligand>
</feature>
<dbReference type="PRINTS" id="PR00461">
    <property type="entry name" value="PLPEROXIDASE"/>
</dbReference>
<dbReference type="Proteomes" id="UP001386955">
    <property type="component" value="Unassembled WGS sequence"/>
</dbReference>
<dbReference type="EC" id="1.11.1.7" evidence="4 16"/>
<comment type="cofactor">
    <cofactor evidence="14 16">
        <name>Ca(2+)</name>
        <dbReference type="ChEBI" id="CHEBI:29108"/>
    </cofactor>
    <text evidence="14 16">Binds 2 calcium ions per subunit.</text>
</comment>
<keyword evidence="19" id="KW-1185">Reference proteome</keyword>
<dbReference type="FunFam" id="1.10.420.10:FF:000006">
    <property type="entry name" value="Peroxidase"/>
    <property type="match status" value="1"/>
</dbReference>
<evidence type="ECO:0000256" key="7">
    <source>
        <dbReference type="ARBA" id="ARBA00022723"/>
    </source>
</evidence>
<dbReference type="InterPro" id="IPR033905">
    <property type="entry name" value="Secretory_peroxidase"/>
</dbReference>
<dbReference type="PANTHER" id="PTHR31388">
    <property type="entry name" value="PEROXIDASE 72-RELATED"/>
    <property type="match status" value="1"/>
</dbReference>
<evidence type="ECO:0000256" key="6">
    <source>
        <dbReference type="ARBA" id="ARBA00022617"/>
    </source>
</evidence>
<evidence type="ECO:0000256" key="4">
    <source>
        <dbReference type="ARBA" id="ARBA00012313"/>
    </source>
</evidence>
<evidence type="ECO:0000313" key="18">
    <source>
        <dbReference type="EMBL" id="KAK7390248.1"/>
    </source>
</evidence>